<evidence type="ECO:0000259" key="5">
    <source>
        <dbReference type="PROSITE" id="PS51898"/>
    </source>
</evidence>
<dbReference type="RefSeq" id="WP_106658686.1">
    <property type="nucleotide sequence ID" value="NZ_PJEO01000014.1"/>
</dbReference>
<dbReference type="Gene3D" id="1.10.443.10">
    <property type="entry name" value="Intergrase catalytic core"/>
    <property type="match status" value="1"/>
</dbReference>
<dbReference type="Gene3D" id="1.10.150.130">
    <property type="match status" value="1"/>
</dbReference>
<keyword evidence="3" id="KW-0238">DNA-binding</keyword>
<proteinExistence type="inferred from homology"/>
<dbReference type="SUPFAM" id="SSF56349">
    <property type="entry name" value="DNA breaking-rejoining enzymes"/>
    <property type="match status" value="1"/>
</dbReference>
<protein>
    <submittedName>
        <fullName evidence="6">Integrase</fullName>
    </submittedName>
</protein>
<evidence type="ECO:0000256" key="1">
    <source>
        <dbReference type="ARBA" id="ARBA00008857"/>
    </source>
</evidence>
<evidence type="ECO:0000313" key="6">
    <source>
        <dbReference type="EMBL" id="PKQ46409.1"/>
    </source>
</evidence>
<dbReference type="InterPro" id="IPR013762">
    <property type="entry name" value="Integrase-like_cat_sf"/>
</dbReference>
<organism evidence="6 7">
    <name type="scientific">Confluentibacter flavum</name>
    <dbReference type="NCBI Taxonomy" id="1909700"/>
    <lineage>
        <taxon>Bacteria</taxon>
        <taxon>Pseudomonadati</taxon>
        <taxon>Bacteroidota</taxon>
        <taxon>Flavobacteriia</taxon>
        <taxon>Flavobacteriales</taxon>
        <taxon>Flavobacteriaceae</taxon>
        <taxon>Confluentibacter</taxon>
    </lineage>
</organism>
<sequence>MAALPTVTLQSQYYKDSNQILIGFKYNEALIKLVRTLPNAVWSKTLKSWHIKNSPEHLKLIFSVFKDHAFVDAKLLFSKPAVKPKTFPEKRQRQLSQDNKNLLNAFFKYLKGKRYGESTVNTYCFFMAEFIDFNNQKAIHFLNNRDVELFIETVFIKRNYSVSTQRQFISALKLFIVFCPDTQINDLELTRPKKSTILPSVLSQEETINLLRCTKNLKHRAILALLYSAGLRISELLNLRVENILIHRKQIFIKNAKGRKDRYATLADSFLPLLQNYLMTYTPSVYFVEGKKGSMYSASSVRKFLAKSCQEANIKTTVTPHTLRHSYATHLLENGVGIRHIQELLGHSKPETTMIYTHVARKDLINIKSPLDHALEQLLESQKGDQKALLSRNI</sequence>
<keyword evidence="7" id="KW-1185">Reference proteome</keyword>
<dbReference type="OrthoDB" id="9801717at2"/>
<evidence type="ECO:0000256" key="3">
    <source>
        <dbReference type="ARBA" id="ARBA00023125"/>
    </source>
</evidence>
<dbReference type="AlphaFoldDB" id="A0A2N3HN70"/>
<dbReference type="Pfam" id="PF00589">
    <property type="entry name" value="Phage_integrase"/>
    <property type="match status" value="1"/>
</dbReference>
<gene>
    <name evidence="6" type="ORF">CSW08_04410</name>
</gene>
<dbReference type="Proteomes" id="UP000233435">
    <property type="component" value="Unassembled WGS sequence"/>
</dbReference>
<dbReference type="InterPro" id="IPR011010">
    <property type="entry name" value="DNA_brk_join_enz"/>
</dbReference>
<dbReference type="GO" id="GO:0006310">
    <property type="term" value="P:DNA recombination"/>
    <property type="evidence" value="ECO:0007669"/>
    <property type="project" value="UniProtKB-KW"/>
</dbReference>
<dbReference type="InterPro" id="IPR004107">
    <property type="entry name" value="Integrase_SAM-like_N"/>
</dbReference>
<dbReference type="GO" id="GO:0003677">
    <property type="term" value="F:DNA binding"/>
    <property type="evidence" value="ECO:0007669"/>
    <property type="project" value="UniProtKB-KW"/>
</dbReference>
<evidence type="ECO:0000313" key="7">
    <source>
        <dbReference type="Proteomes" id="UP000233435"/>
    </source>
</evidence>
<accession>A0A2N3HN70</accession>
<feature type="domain" description="Tyr recombinase" evidence="5">
    <location>
        <begin position="197"/>
        <end position="369"/>
    </location>
</feature>
<dbReference type="PANTHER" id="PTHR30349:SF41">
    <property type="entry name" value="INTEGRASE_RECOMBINASE PROTEIN MJ0367-RELATED"/>
    <property type="match status" value="1"/>
</dbReference>
<dbReference type="InterPro" id="IPR010998">
    <property type="entry name" value="Integrase_recombinase_N"/>
</dbReference>
<evidence type="ECO:0000256" key="4">
    <source>
        <dbReference type="ARBA" id="ARBA00023172"/>
    </source>
</evidence>
<keyword evidence="2" id="KW-0229">DNA integration</keyword>
<dbReference type="InterPro" id="IPR050090">
    <property type="entry name" value="Tyrosine_recombinase_XerCD"/>
</dbReference>
<keyword evidence="4" id="KW-0233">DNA recombination</keyword>
<dbReference type="PANTHER" id="PTHR30349">
    <property type="entry name" value="PHAGE INTEGRASE-RELATED"/>
    <property type="match status" value="1"/>
</dbReference>
<comment type="caution">
    <text evidence="6">The sequence shown here is derived from an EMBL/GenBank/DDBJ whole genome shotgun (WGS) entry which is preliminary data.</text>
</comment>
<dbReference type="PROSITE" id="PS51898">
    <property type="entry name" value="TYR_RECOMBINASE"/>
    <property type="match status" value="1"/>
</dbReference>
<evidence type="ECO:0000256" key="2">
    <source>
        <dbReference type="ARBA" id="ARBA00022908"/>
    </source>
</evidence>
<reference evidence="6 7" key="1">
    <citation type="submission" date="2017-12" db="EMBL/GenBank/DDBJ databases">
        <title>Confluentibacter flavum sp. nov., isolated from the saline lake.</title>
        <authorList>
            <person name="Yu L."/>
        </authorList>
    </citation>
    <scope>NUCLEOTIDE SEQUENCE [LARGE SCALE GENOMIC DNA]</scope>
    <source>
        <strain evidence="6 7">3B</strain>
    </source>
</reference>
<dbReference type="InterPro" id="IPR002104">
    <property type="entry name" value="Integrase_catalytic"/>
</dbReference>
<dbReference type="GO" id="GO:0015074">
    <property type="term" value="P:DNA integration"/>
    <property type="evidence" value="ECO:0007669"/>
    <property type="project" value="UniProtKB-KW"/>
</dbReference>
<comment type="similarity">
    <text evidence="1">Belongs to the 'phage' integrase family.</text>
</comment>
<dbReference type="EMBL" id="PJEO01000014">
    <property type="protein sequence ID" value="PKQ46409.1"/>
    <property type="molecule type" value="Genomic_DNA"/>
</dbReference>
<name>A0A2N3HN70_9FLAO</name>
<dbReference type="Pfam" id="PF13495">
    <property type="entry name" value="Phage_int_SAM_4"/>
    <property type="match status" value="1"/>
</dbReference>